<dbReference type="RefSeq" id="WP_112710760.1">
    <property type="nucleotide sequence ID" value="NZ_QMEU01000150.1"/>
</dbReference>
<comment type="caution">
    <text evidence="7">The sequence shown here is derived from an EMBL/GenBank/DDBJ whole genome shotgun (WGS) entry which is preliminary data.</text>
</comment>
<dbReference type="Gene3D" id="3.40.50.150">
    <property type="entry name" value="Vaccinia Virus protein VP39"/>
    <property type="match status" value="1"/>
</dbReference>
<comment type="function">
    <text evidence="1 6">Exhibits S-adenosyl-L-methionine-dependent methyltransferase activity.</text>
</comment>
<evidence type="ECO:0000256" key="6">
    <source>
        <dbReference type="RuleBase" id="RU362030"/>
    </source>
</evidence>
<dbReference type="SUPFAM" id="SSF53335">
    <property type="entry name" value="S-adenosyl-L-methionine-dependent methyltransferases"/>
    <property type="match status" value="1"/>
</dbReference>
<dbReference type="InterPro" id="IPR011610">
    <property type="entry name" value="SAM_mthyl_Trfase_ML2640-like"/>
</dbReference>
<evidence type="ECO:0000256" key="4">
    <source>
        <dbReference type="ARBA" id="ARBA00022679"/>
    </source>
</evidence>
<reference evidence="7 8" key="1">
    <citation type="submission" date="2018-06" db="EMBL/GenBank/DDBJ databases">
        <title>NTM in soil in Japan.</title>
        <authorList>
            <person name="Ohya K."/>
        </authorList>
    </citation>
    <scope>NUCLEOTIDE SEQUENCE [LARGE SCALE GENOMIC DNA]</scope>
    <source>
        <strain evidence="7 8">GF76</strain>
    </source>
</reference>
<dbReference type="InterPro" id="IPR007213">
    <property type="entry name" value="Ppm1/Ppm2/Tcmp"/>
</dbReference>
<keyword evidence="5 6" id="KW-0949">S-adenosyl-L-methionine</keyword>
<comment type="similarity">
    <text evidence="2 6">Belongs to the UPF0677 family.</text>
</comment>
<evidence type="ECO:0000256" key="5">
    <source>
        <dbReference type="ARBA" id="ARBA00022691"/>
    </source>
</evidence>
<dbReference type="GO" id="GO:0008168">
    <property type="term" value="F:methyltransferase activity"/>
    <property type="evidence" value="ECO:0007669"/>
    <property type="project" value="UniProtKB-UniRule"/>
</dbReference>
<dbReference type="PANTHER" id="PTHR43619:SF2">
    <property type="entry name" value="S-ADENOSYL-L-METHIONINE-DEPENDENT METHYLTRANSFERASES SUPERFAMILY PROTEIN"/>
    <property type="match status" value="1"/>
</dbReference>
<dbReference type="Pfam" id="PF04072">
    <property type="entry name" value="LCM"/>
    <property type="match status" value="1"/>
</dbReference>
<proteinExistence type="inferred from homology"/>
<evidence type="ECO:0000256" key="3">
    <source>
        <dbReference type="ARBA" id="ARBA00022603"/>
    </source>
</evidence>
<dbReference type="NCBIfam" id="TIGR00027">
    <property type="entry name" value="mthyl_TIGR00027"/>
    <property type="match status" value="1"/>
</dbReference>
<keyword evidence="3 6" id="KW-0489">Methyltransferase</keyword>
<dbReference type="AlphaFoldDB" id="A0A329K7N2"/>
<evidence type="ECO:0000256" key="1">
    <source>
        <dbReference type="ARBA" id="ARBA00003907"/>
    </source>
</evidence>
<evidence type="ECO:0000313" key="8">
    <source>
        <dbReference type="Proteomes" id="UP000250347"/>
    </source>
</evidence>
<dbReference type="EMBL" id="QMEU01000150">
    <property type="protein sequence ID" value="RAU90021.1"/>
    <property type="molecule type" value="Genomic_DNA"/>
</dbReference>
<protein>
    <recommendedName>
        <fullName evidence="6">S-adenosyl-L-methionine-dependent methyltransferase</fullName>
        <ecNumber evidence="6">2.1.1.-</ecNumber>
    </recommendedName>
</protein>
<accession>A0A329K7N2</accession>
<dbReference type="GO" id="GO:0032259">
    <property type="term" value="P:methylation"/>
    <property type="evidence" value="ECO:0007669"/>
    <property type="project" value="UniProtKB-KW"/>
</dbReference>
<sequence length="289" mass="31872">MTSHRRAPLSGIPLTALGVAMIRARESAREDRLYDDPYAAAFADAAREAFLDPNAPDEAATRWAQVERLVDQFYEGRTLGVRAVDDRVHAWVDAGGKQLVMLGAGLDTRAYRMGLPAALRWFELDLPEIFRLKEPVLNSVGAVPTCDRRVVAVDLRTDWAPALLAAGYDPDLPAAWVDEGVIPYLSRDEATEVVATITRLSAPGSEFGTVSVNVDESQKRYRDLKRLVATGSDDRPTVRGLGPQAQDWLERNGWRTEFRAWDESVKPYGRAATITGDPSSGAIHAVRRD</sequence>
<dbReference type="InterPro" id="IPR029063">
    <property type="entry name" value="SAM-dependent_MTases_sf"/>
</dbReference>
<dbReference type="EC" id="2.1.1.-" evidence="6"/>
<evidence type="ECO:0000313" key="7">
    <source>
        <dbReference type="EMBL" id="RAU90021.1"/>
    </source>
</evidence>
<keyword evidence="4" id="KW-0808">Transferase</keyword>
<evidence type="ECO:0000256" key="2">
    <source>
        <dbReference type="ARBA" id="ARBA00008138"/>
    </source>
</evidence>
<dbReference type="PANTHER" id="PTHR43619">
    <property type="entry name" value="S-ADENOSYL-L-METHIONINE-DEPENDENT METHYLTRANSFERASE YKTD-RELATED"/>
    <property type="match status" value="1"/>
</dbReference>
<name>A0A329K7N2_9MYCO</name>
<organism evidence="7 8">
    <name type="scientific">Mycobacterium colombiense</name>
    <dbReference type="NCBI Taxonomy" id="339268"/>
    <lineage>
        <taxon>Bacteria</taxon>
        <taxon>Bacillati</taxon>
        <taxon>Actinomycetota</taxon>
        <taxon>Actinomycetes</taxon>
        <taxon>Mycobacteriales</taxon>
        <taxon>Mycobacteriaceae</taxon>
        <taxon>Mycobacterium</taxon>
        <taxon>Mycobacterium avium complex (MAC)</taxon>
    </lineage>
</organism>
<dbReference type="Proteomes" id="UP000250347">
    <property type="component" value="Unassembled WGS sequence"/>
</dbReference>
<gene>
    <name evidence="7" type="ORF">DQP58_24820</name>
</gene>